<dbReference type="InterPro" id="IPR046341">
    <property type="entry name" value="SET_dom_sf"/>
</dbReference>
<dbReference type="GO" id="GO:0003713">
    <property type="term" value="F:transcription coactivator activity"/>
    <property type="evidence" value="ECO:0007669"/>
    <property type="project" value="TreeGrafter"/>
</dbReference>
<evidence type="ECO:0000256" key="3">
    <source>
        <dbReference type="ARBA" id="ARBA00022603"/>
    </source>
</evidence>
<dbReference type="GO" id="GO:0045944">
    <property type="term" value="P:positive regulation of transcription by RNA polymerase II"/>
    <property type="evidence" value="ECO:0007669"/>
    <property type="project" value="TreeGrafter"/>
</dbReference>
<evidence type="ECO:0000259" key="14">
    <source>
        <dbReference type="PROSITE" id="PS50868"/>
    </source>
</evidence>
<evidence type="ECO:0000256" key="9">
    <source>
        <dbReference type="ARBA" id="ARBA00022833"/>
    </source>
</evidence>
<feature type="domain" description="SET" evidence="13">
    <location>
        <begin position="280"/>
        <end position="396"/>
    </location>
</feature>
<dbReference type="PANTHER" id="PTHR45888">
    <property type="entry name" value="HL01030P-RELATED"/>
    <property type="match status" value="1"/>
</dbReference>
<dbReference type="SMART" id="SM00541">
    <property type="entry name" value="FYRN"/>
    <property type="match status" value="1"/>
</dbReference>
<keyword evidence="12" id="KW-0539">Nucleus</keyword>
<keyword evidence="11" id="KW-0804">Transcription</keyword>
<dbReference type="Gene3D" id="3.30.160.360">
    <property type="match status" value="1"/>
</dbReference>
<keyword evidence="16" id="KW-1185">Reference proteome</keyword>
<accession>A0AAD7ZZU5</accession>
<evidence type="ECO:0008006" key="17">
    <source>
        <dbReference type="Google" id="ProtNLM"/>
    </source>
</evidence>
<evidence type="ECO:0000256" key="12">
    <source>
        <dbReference type="ARBA" id="ARBA00023242"/>
    </source>
</evidence>
<gene>
    <name evidence="15" type="ORF">L9F63_016947</name>
</gene>
<evidence type="ECO:0000313" key="15">
    <source>
        <dbReference type="EMBL" id="KAJ9589924.1"/>
    </source>
</evidence>
<dbReference type="FunFam" id="3.30.160.360:FF:000001">
    <property type="entry name" value="Histone-lysine N-methyltransferase"/>
    <property type="match status" value="1"/>
</dbReference>
<keyword evidence="8" id="KW-0863">Zinc-finger</keyword>
<dbReference type="InterPro" id="IPR003616">
    <property type="entry name" value="Post-SET_dom"/>
</dbReference>
<proteinExistence type="predicted"/>
<dbReference type="Pfam" id="PF05965">
    <property type="entry name" value="FYRC"/>
    <property type="match status" value="1"/>
</dbReference>
<dbReference type="Proteomes" id="UP001233999">
    <property type="component" value="Unassembled WGS sequence"/>
</dbReference>
<dbReference type="SMART" id="SM00542">
    <property type="entry name" value="FYRC"/>
    <property type="match status" value="1"/>
</dbReference>
<dbReference type="Pfam" id="PF05964">
    <property type="entry name" value="FYRN"/>
    <property type="match status" value="1"/>
</dbReference>
<sequence>MPQNGNVVTTYCPAHVPKNEKENELTTLSVFRRVYVNRDENRQVATVMHQDHNNLLRVGSLIFLSVGQLLPHQLQAFHTPNYIYPIGYKIVRFYWSMRVPNKRCRYVCSIHDVAGRPEFRVLVQEPCQDDLELRDSTPRAVWARILEPLATLRKEMGGVQVFPRYISGEDLFGLTEPAVVRVLESLPGVETLTDYRFKYGRNPLLELPLAVNPTGCARTEPKLKDKFLWKRPHTQRTGSSSRPIFVPTATVAGEAACPYSKQFVHSKSSQYKKMKQEWRNNVYLARSKIQGLGLYAARDLERHTMVIEYIGEVIRTELSELREKLYEARNRGIYMFRLDEERVVDATLSGGLARYINHSCNPNCVAEIVEVERDLRIIIFAKRRISRGEELAYDYKFDIEDDQHKIPCNCGAPNCRKWMN</sequence>
<dbReference type="GO" id="GO:0032259">
    <property type="term" value="P:methylation"/>
    <property type="evidence" value="ECO:0007669"/>
    <property type="project" value="UniProtKB-KW"/>
</dbReference>
<dbReference type="InterPro" id="IPR003888">
    <property type="entry name" value="FYrich_N"/>
</dbReference>
<dbReference type="InterPro" id="IPR001214">
    <property type="entry name" value="SET_dom"/>
</dbReference>
<evidence type="ECO:0000256" key="10">
    <source>
        <dbReference type="ARBA" id="ARBA00023015"/>
    </source>
</evidence>
<dbReference type="GO" id="GO:0042800">
    <property type="term" value="F:histone H3K4 methyltransferase activity"/>
    <property type="evidence" value="ECO:0007669"/>
    <property type="project" value="UniProtKB-ARBA"/>
</dbReference>
<dbReference type="AlphaFoldDB" id="A0AAD7ZZU5"/>
<keyword evidence="9" id="KW-0862">Zinc</keyword>
<dbReference type="SMART" id="SM00508">
    <property type="entry name" value="PostSET"/>
    <property type="match status" value="1"/>
</dbReference>
<dbReference type="FunFam" id="2.170.270.10:FF:000003">
    <property type="entry name" value="Histone-lysine N-methyltransferase"/>
    <property type="match status" value="1"/>
</dbReference>
<evidence type="ECO:0000256" key="8">
    <source>
        <dbReference type="ARBA" id="ARBA00022771"/>
    </source>
</evidence>
<evidence type="ECO:0000256" key="4">
    <source>
        <dbReference type="ARBA" id="ARBA00022679"/>
    </source>
</evidence>
<dbReference type="SUPFAM" id="SSF82199">
    <property type="entry name" value="SET domain"/>
    <property type="match status" value="1"/>
</dbReference>
<evidence type="ECO:0000256" key="2">
    <source>
        <dbReference type="ARBA" id="ARBA00022553"/>
    </source>
</evidence>
<comment type="subcellular location">
    <subcellularLocation>
        <location evidence="1">Nucleus</location>
    </subcellularLocation>
</comment>
<reference evidence="15" key="1">
    <citation type="journal article" date="2023" name="IScience">
        <title>Live-bearing cockroach genome reveals convergent evolutionary mechanisms linked to viviparity in insects and beyond.</title>
        <authorList>
            <person name="Fouks B."/>
            <person name="Harrison M.C."/>
            <person name="Mikhailova A.A."/>
            <person name="Marchal E."/>
            <person name="English S."/>
            <person name="Carruthers M."/>
            <person name="Jennings E.C."/>
            <person name="Chiamaka E.L."/>
            <person name="Frigard R.A."/>
            <person name="Pippel M."/>
            <person name="Attardo G.M."/>
            <person name="Benoit J.B."/>
            <person name="Bornberg-Bauer E."/>
            <person name="Tobe S.S."/>
        </authorList>
    </citation>
    <scope>NUCLEOTIDE SEQUENCE</scope>
    <source>
        <strain evidence="15">Stay&amp;Tobe</strain>
    </source>
</reference>
<keyword evidence="5" id="KW-0949">S-adenosyl-L-methionine</keyword>
<name>A0AAD7ZZU5_DIPPU</name>
<dbReference type="PROSITE" id="PS51543">
    <property type="entry name" value="FYRC"/>
    <property type="match status" value="1"/>
</dbReference>
<dbReference type="PROSITE" id="PS50280">
    <property type="entry name" value="SET"/>
    <property type="match status" value="1"/>
</dbReference>
<evidence type="ECO:0000259" key="13">
    <source>
        <dbReference type="PROSITE" id="PS50280"/>
    </source>
</evidence>
<keyword evidence="7" id="KW-0677">Repeat</keyword>
<dbReference type="EMBL" id="JASPKZ010004585">
    <property type="protein sequence ID" value="KAJ9589924.1"/>
    <property type="molecule type" value="Genomic_DNA"/>
</dbReference>
<evidence type="ECO:0000256" key="1">
    <source>
        <dbReference type="ARBA" id="ARBA00004123"/>
    </source>
</evidence>
<dbReference type="PANTHER" id="PTHR45888:SF6">
    <property type="entry name" value="HL01030P-RELATED"/>
    <property type="match status" value="1"/>
</dbReference>
<dbReference type="PROSITE" id="PS51542">
    <property type="entry name" value="FYRN"/>
    <property type="match status" value="1"/>
</dbReference>
<dbReference type="SMART" id="SM00317">
    <property type="entry name" value="SET"/>
    <property type="match status" value="1"/>
</dbReference>
<dbReference type="CDD" id="cd19171">
    <property type="entry name" value="SET_KMT2C_2D"/>
    <property type="match status" value="1"/>
</dbReference>
<evidence type="ECO:0000256" key="11">
    <source>
        <dbReference type="ARBA" id="ARBA00023163"/>
    </source>
</evidence>
<evidence type="ECO:0000256" key="7">
    <source>
        <dbReference type="ARBA" id="ARBA00022737"/>
    </source>
</evidence>
<feature type="domain" description="Post-SET" evidence="14">
    <location>
        <begin position="404"/>
        <end position="420"/>
    </location>
</feature>
<dbReference type="Pfam" id="PF00856">
    <property type="entry name" value="SET"/>
    <property type="match status" value="1"/>
</dbReference>
<organism evidence="15 16">
    <name type="scientific">Diploptera punctata</name>
    <name type="common">Pacific beetle cockroach</name>
    <dbReference type="NCBI Taxonomy" id="6984"/>
    <lineage>
        <taxon>Eukaryota</taxon>
        <taxon>Metazoa</taxon>
        <taxon>Ecdysozoa</taxon>
        <taxon>Arthropoda</taxon>
        <taxon>Hexapoda</taxon>
        <taxon>Insecta</taxon>
        <taxon>Pterygota</taxon>
        <taxon>Neoptera</taxon>
        <taxon>Polyneoptera</taxon>
        <taxon>Dictyoptera</taxon>
        <taxon>Blattodea</taxon>
        <taxon>Blaberoidea</taxon>
        <taxon>Blaberidae</taxon>
        <taxon>Diplopterinae</taxon>
        <taxon>Diploptera</taxon>
    </lineage>
</organism>
<evidence type="ECO:0000256" key="5">
    <source>
        <dbReference type="ARBA" id="ARBA00022691"/>
    </source>
</evidence>
<keyword evidence="6" id="KW-0479">Metal-binding</keyword>
<evidence type="ECO:0000313" key="16">
    <source>
        <dbReference type="Proteomes" id="UP001233999"/>
    </source>
</evidence>
<keyword evidence="4" id="KW-0808">Transferase</keyword>
<keyword evidence="10" id="KW-0805">Transcription regulation</keyword>
<dbReference type="InterPro" id="IPR003889">
    <property type="entry name" value="FYrich_C"/>
</dbReference>
<dbReference type="GO" id="GO:0008270">
    <property type="term" value="F:zinc ion binding"/>
    <property type="evidence" value="ECO:0007669"/>
    <property type="project" value="UniProtKB-KW"/>
</dbReference>
<reference evidence="15" key="2">
    <citation type="submission" date="2023-05" db="EMBL/GenBank/DDBJ databases">
        <authorList>
            <person name="Fouks B."/>
        </authorList>
    </citation>
    <scope>NUCLEOTIDE SEQUENCE</scope>
    <source>
        <strain evidence="15">Stay&amp;Tobe</strain>
        <tissue evidence="15">Testes</tissue>
    </source>
</reference>
<dbReference type="PROSITE" id="PS50868">
    <property type="entry name" value="POST_SET"/>
    <property type="match status" value="1"/>
</dbReference>
<dbReference type="GO" id="GO:0044666">
    <property type="term" value="C:MLL3/4 complex"/>
    <property type="evidence" value="ECO:0007669"/>
    <property type="project" value="TreeGrafter"/>
</dbReference>
<comment type="caution">
    <text evidence="15">The sequence shown here is derived from an EMBL/GenBank/DDBJ whole genome shotgun (WGS) entry which is preliminary data.</text>
</comment>
<protein>
    <recommendedName>
        <fullName evidence="17">Histone-lysine N-methyltransferase trr</fullName>
    </recommendedName>
</protein>
<evidence type="ECO:0000256" key="6">
    <source>
        <dbReference type="ARBA" id="ARBA00022723"/>
    </source>
</evidence>
<keyword evidence="2" id="KW-0597">Phosphoprotein</keyword>
<keyword evidence="3" id="KW-0489">Methyltransferase</keyword>
<dbReference type="Gene3D" id="2.170.270.10">
    <property type="entry name" value="SET domain"/>
    <property type="match status" value="1"/>
</dbReference>